<sequence>MARFISLFYAVVAAVTAASAAAALKSPSVDFSGPAYGHRRPAYWLPHASPEFDGSVSSVKIATGVKCTLWNEPECTGGSITLAADTPDLGALGFNDLLFPLHLESSEEIGALPWSKMGQLIHFWGEGGGGASVILTVLLIFYIFEPPLAIAAVSGHQWQRSSTKSGPKSMFAACWVRPLWATRPFRTPLILTGSCMSHKPPLAIGGQKAQPQKDSEV</sequence>
<name>A0AAD7JQ97_9AGAR</name>
<dbReference type="Gene3D" id="2.60.20.10">
    <property type="entry name" value="Crystallins"/>
    <property type="match status" value="1"/>
</dbReference>
<evidence type="ECO:0000313" key="2">
    <source>
        <dbReference type="EMBL" id="KAJ7769533.1"/>
    </source>
</evidence>
<organism evidence="2 3">
    <name type="scientific">Mycena metata</name>
    <dbReference type="NCBI Taxonomy" id="1033252"/>
    <lineage>
        <taxon>Eukaryota</taxon>
        <taxon>Fungi</taxon>
        <taxon>Dikarya</taxon>
        <taxon>Basidiomycota</taxon>
        <taxon>Agaricomycotina</taxon>
        <taxon>Agaricomycetes</taxon>
        <taxon>Agaricomycetidae</taxon>
        <taxon>Agaricales</taxon>
        <taxon>Marasmiineae</taxon>
        <taxon>Mycenaceae</taxon>
        <taxon>Mycena</taxon>
    </lineage>
</organism>
<feature type="chain" id="PRO_5042078966" evidence="1">
    <location>
        <begin position="24"/>
        <end position="217"/>
    </location>
</feature>
<evidence type="ECO:0000256" key="1">
    <source>
        <dbReference type="SAM" id="SignalP"/>
    </source>
</evidence>
<accession>A0AAD7JQ97</accession>
<keyword evidence="1" id="KW-0732">Signal</keyword>
<protein>
    <submittedName>
        <fullName evidence="2">Uncharacterized protein</fullName>
    </submittedName>
</protein>
<keyword evidence="3" id="KW-1185">Reference proteome</keyword>
<comment type="caution">
    <text evidence="2">The sequence shown here is derived from an EMBL/GenBank/DDBJ whole genome shotgun (WGS) entry which is preliminary data.</text>
</comment>
<dbReference type="EMBL" id="JARKIB010000018">
    <property type="protein sequence ID" value="KAJ7769533.1"/>
    <property type="molecule type" value="Genomic_DNA"/>
</dbReference>
<gene>
    <name evidence="2" type="ORF">B0H16DRAFT_1779251</name>
</gene>
<evidence type="ECO:0000313" key="3">
    <source>
        <dbReference type="Proteomes" id="UP001215598"/>
    </source>
</evidence>
<reference evidence="2" key="1">
    <citation type="submission" date="2023-03" db="EMBL/GenBank/DDBJ databases">
        <title>Massive genome expansion in bonnet fungi (Mycena s.s.) driven by repeated elements and novel gene families across ecological guilds.</title>
        <authorList>
            <consortium name="Lawrence Berkeley National Laboratory"/>
            <person name="Harder C.B."/>
            <person name="Miyauchi S."/>
            <person name="Viragh M."/>
            <person name="Kuo A."/>
            <person name="Thoen E."/>
            <person name="Andreopoulos B."/>
            <person name="Lu D."/>
            <person name="Skrede I."/>
            <person name="Drula E."/>
            <person name="Henrissat B."/>
            <person name="Morin E."/>
            <person name="Kohler A."/>
            <person name="Barry K."/>
            <person name="LaButti K."/>
            <person name="Morin E."/>
            <person name="Salamov A."/>
            <person name="Lipzen A."/>
            <person name="Mereny Z."/>
            <person name="Hegedus B."/>
            <person name="Baldrian P."/>
            <person name="Stursova M."/>
            <person name="Weitz H."/>
            <person name="Taylor A."/>
            <person name="Grigoriev I.V."/>
            <person name="Nagy L.G."/>
            <person name="Martin F."/>
            <person name="Kauserud H."/>
        </authorList>
    </citation>
    <scope>NUCLEOTIDE SEQUENCE</scope>
    <source>
        <strain evidence="2">CBHHK182m</strain>
    </source>
</reference>
<feature type="signal peptide" evidence="1">
    <location>
        <begin position="1"/>
        <end position="23"/>
    </location>
</feature>
<dbReference type="Proteomes" id="UP001215598">
    <property type="component" value="Unassembled WGS sequence"/>
</dbReference>
<dbReference type="AlphaFoldDB" id="A0AAD7JQ97"/>
<proteinExistence type="predicted"/>